<evidence type="ECO:0000313" key="2">
    <source>
        <dbReference type="Proteomes" id="UP000275078"/>
    </source>
</evidence>
<dbReference type="Proteomes" id="UP000275078">
    <property type="component" value="Unassembled WGS sequence"/>
</dbReference>
<feature type="non-terminal residue" evidence="1">
    <location>
        <position position="463"/>
    </location>
</feature>
<dbReference type="Gene3D" id="3.30.420.10">
    <property type="entry name" value="Ribonuclease H-like superfamily/Ribonuclease H"/>
    <property type="match status" value="1"/>
</dbReference>
<dbReference type="AlphaFoldDB" id="A0A3N4HLT2"/>
<dbReference type="EMBL" id="ML119780">
    <property type="protein sequence ID" value="RPA74773.1"/>
    <property type="molecule type" value="Genomic_DNA"/>
</dbReference>
<name>A0A3N4HLT2_ASCIM</name>
<protein>
    <recommendedName>
        <fullName evidence="3">Tc1-like transposase DDE domain-containing protein</fullName>
    </recommendedName>
</protein>
<dbReference type="PANTHER" id="PTHR35871">
    <property type="entry name" value="EXPRESSED PROTEIN"/>
    <property type="match status" value="1"/>
</dbReference>
<feature type="non-terminal residue" evidence="1">
    <location>
        <position position="1"/>
    </location>
</feature>
<keyword evidence="2" id="KW-1185">Reference proteome</keyword>
<evidence type="ECO:0000313" key="1">
    <source>
        <dbReference type="EMBL" id="RPA74773.1"/>
    </source>
</evidence>
<dbReference type="PANTHER" id="PTHR35871:SF1">
    <property type="entry name" value="CXC1-LIKE CYSTEINE CLUSTER ASSOCIATED WITH KDZ TRANSPOSASES DOMAIN-CONTAINING PROTEIN"/>
    <property type="match status" value="1"/>
</dbReference>
<proteinExistence type="predicted"/>
<evidence type="ECO:0008006" key="3">
    <source>
        <dbReference type="Google" id="ProtNLM"/>
    </source>
</evidence>
<sequence length="463" mass="53076">RTSITERQIRRWLHKLGYSWKDILKGVYIDGHEREDVVQYREAFVQRMQTIYESGLLLKLDPDSGEVIWPEVVPEGCKPIVLLTHDESTFNANDGIRSAWLLKGHQVLRPKARGKGIMASDINTQIGRLVVPPSITDAQMAAAGVYRRDAVELLEYGKDNWWDSEKMCKHILDVVEPMARLVYPDCELVFLFDNATNHSCFAPDGLRVEDMNLNPGGKQPCMRPGIDHKNFCETQPMVDANGVPKGLKQVLKERRLWRDSPALPTDCATRSCESCRELQKLRSKNLQKHPRAHCSECQKISTTNKTLRCSSCTLFLSSTPSPPTRCQSCSTLRQHQKIDTRDGCCAKGILKMQTDFARQQGILQEVLSGLEGRGHSVLFYPKFHCKLNWIEYYWGAAKRYARNNCEYTIEGLRANVPLALQSVPSLLIQKFFLRTMRMVLAYVKKFKYGSEEYEEIVYLSHRR</sequence>
<dbReference type="InterPro" id="IPR036397">
    <property type="entry name" value="RNaseH_sf"/>
</dbReference>
<organism evidence="1 2">
    <name type="scientific">Ascobolus immersus RN42</name>
    <dbReference type="NCBI Taxonomy" id="1160509"/>
    <lineage>
        <taxon>Eukaryota</taxon>
        <taxon>Fungi</taxon>
        <taxon>Dikarya</taxon>
        <taxon>Ascomycota</taxon>
        <taxon>Pezizomycotina</taxon>
        <taxon>Pezizomycetes</taxon>
        <taxon>Pezizales</taxon>
        <taxon>Ascobolaceae</taxon>
        <taxon>Ascobolus</taxon>
    </lineage>
</organism>
<dbReference type="GO" id="GO:0003676">
    <property type="term" value="F:nucleic acid binding"/>
    <property type="evidence" value="ECO:0007669"/>
    <property type="project" value="InterPro"/>
</dbReference>
<accession>A0A3N4HLT2</accession>
<gene>
    <name evidence="1" type="ORF">BJ508DRAFT_195691</name>
</gene>
<dbReference type="OrthoDB" id="3218065at2759"/>
<reference evidence="1 2" key="1">
    <citation type="journal article" date="2018" name="Nat. Ecol. Evol.">
        <title>Pezizomycetes genomes reveal the molecular basis of ectomycorrhizal truffle lifestyle.</title>
        <authorList>
            <person name="Murat C."/>
            <person name="Payen T."/>
            <person name="Noel B."/>
            <person name="Kuo A."/>
            <person name="Morin E."/>
            <person name="Chen J."/>
            <person name="Kohler A."/>
            <person name="Krizsan K."/>
            <person name="Balestrini R."/>
            <person name="Da Silva C."/>
            <person name="Montanini B."/>
            <person name="Hainaut M."/>
            <person name="Levati E."/>
            <person name="Barry K.W."/>
            <person name="Belfiori B."/>
            <person name="Cichocki N."/>
            <person name="Clum A."/>
            <person name="Dockter R.B."/>
            <person name="Fauchery L."/>
            <person name="Guy J."/>
            <person name="Iotti M."/>
            <person name="Le Tacon F."/>
            <person name="Lindquist E.A."/>
            <person name="Lipzen A."/>
            <person name="Malagnac F."/>
            <person name="Mello A."/>
            <person name="Molinier V."/>
            <person name="Miyauchi S."/>
            <person name="Poulain J."/>
            <person name="Riccioni C."/>
            <person name="Rubini A."/>
            <person name="Sitrit Y."/>
            <person name="Splivallo R."/>
            <person name="Traeger S."/>
            <person name="Wang M."/>
            <person name="Zifcakova L."/>
            <person name="Wipf D."/>
            <person name="Zambonelli A."/>
            <person name="Paolocci F."/>
            <person name="Nowrousian M."/>
            <person name="Ottonello S."/>
            <person name="Baldrian P."/>
            <person name="Spatafora J.W."/>
            <person name="Henrissat B."/>
            <person name="Nagy L.G."/>
            <person name="Aury J.M."/>
            <person name="Wincker P."/>
            <person name="Grigoriev I.V."/>
            <person name="Bonfante P."/>
            <person name="Martin F.M."/>
        </authorList>
    </citation>
    <scope>NUCLEOTIDE SEQUENCE [LARGE SCALE GENOMIC DNA]</scope>
    <source>
        <strain evidence="1 2">RN42</strain>
    </source>
</reference>